<dbReference type="InterPro" id="IPR020988">
    <property type="entry name" value="Pept_U32_collagenase"/>
</dbReference>
<protein>
    <submittedName>
        <fullName evidence="2">Putative protease</fullName>
    </submittedName>
</protein>
<dbReference type="Pfam" id="PF12392">
    <property type="entry name" value="DUF3656"/>
    <property type="match status" value="1"/>
</dbReference>
<evidence type="ECO:0000313" key="3">
    <source>
        <dbReference type="Proteomes" id="UP000242850"/>
    </source>
</evidence>
<dbReference type="InterPro" id="IPR001539">
    <property type="entry name" value="Peptidase_U32"/>
</dbReference>
<organism evidence="2 3">
    <name type="scientific">Caloramator fervidus</name>
    <dbReference type="NCBI Taxonomy" id="29344"/>
    <lineage>
        <taxon>Bacteria</taxon>
        <taxon>Bacillati</taxon>
        <taxon>Bacillota</taxon>
        <taxon>Clostridia</taxon>
        <taxon>Eubacteriales</taxon>
        <taxon>Clostridiaceae</taxon>
        <taxon>Caloramator</taxon>
    </lineage>
</organism>
<dbReference type="PANTHER" id="PTHR30217:SF10">
    <property type="entry name" value="23S RRNA 5-HYDROXYCYTIDINE C2501 SYNTHASE"/>
    <property type="match status" value="1"/>
</dbReference>
<evidence type="ECO:0000259" key="1">
    <source>
        <dbReference type="Pfam" id="PF12392"/>
    </source>
</evidence>
<gene>
    <name evidence="2" type="ORF">SAMN05660865_00794</name>
</gene>
<proteinExistence type="predicted"/>
<name>A0A1H5U6D9_9CLOT</name>
<dbReference type="OrthoDB" id="9807498at2"/>
<keyword evidence="3" id="KW-1185">Reference proteome</keyword>
<dbReference type="RefSeq" id="WP_103895793.1">
    <property type="nucleotide sequence ID" value="NZ_FNUK01000008.1"/>
</dbReference>
<dbReference type="GO" id="GO:0008233">
    <property type="term" value="F:peptidase activity"/>
    <property type="evidence" value="ECO:0007669"/>
    <property type="project" value="UniProtKB-KW"/>
</dbReference>
<reference evidence="3" key="1">
    <citation type="submission" date="2016-10" db="EMBL/GenBank/DDBJ databases">
        <authorList>
            <person name="Varghese N."/>
            <person name="Submissions S."/>
        </authorList>
    </citation>
    <scope>NUCLEOTIDE SEQUENCE [LARGE SCALE GENOMIC DNA]</scope>
    <source>
        <strain evidence="3">DSM 5463</strain>
    </source>
</reference>
<dbReference type="Pfam" id="PF01136">
    <property type="entry name" value="Peptidase_U32"/>
    <property type="match status" value="2"/>
</dbReference>
<dbReference type="InterPro" id="IPR051454">
    <property type="entry name" value="RNA/ubiquinone_mod_enzymes"/>
</dbReference>
<keyword evidence="2" id="KW-0378">Hydrolase</keyword>
<dbReference type="AlphaFoldDB" id="A0A1H5U6D9"/>
<dbReference type="EMBL" id="FNUK01000008">
    <property type="protein sequence ID" value="SEF70549.1"/>
    <property type="molecule type" value="Genomic_DNA"/>
</dbReference>
<sequence>MVELLAPAGDFEALKAAVLNGADAVYLGGKEFSARQEAGNFDKNEIVNAIKFCHAYGVKVYVTLNTLIKDEEMERALEYASFLYEQGADALIIQDYGLLKLLKENIPDFEIHASTQMSVNNLEGVNFLYSQGVKRVVLPRELSLKEIEYIAKNTQAEIEVFVHGALCISFSGQCLFSSILGGRSGNRGRCAQPCRMLYSFDGDKKYILSPKDLSTIDCIDKIVKAGVKSLKIEGRMKRPEYVATVVSAYRKAIDGIADEKDKEDVVKIFNRGGFTSAYLFDNIGPEMMSYENPKNWGVYLGKVVGKKGKFIYIKLERDLNIGDGIEVFGKGVGVPVNTIYDEKGAEIKKGQKGEIVKIYFEKAQIGDIIYKTLDIKLIEKARKSYEGKDVKKVPLLGRFKATLNGMEFEVEGSKKVKVTMDGVEKAISKPTTKERIIEALSKTGDTPFYFENIDVFIEDNLMIPISKLNAIRRQAIDELLDKIQGKRDKVNINISFKNKEFKVIPKIVVKTGRMDVALASLKSGADLVFFGSDLRIDKGDIENLLEYKEKVFPHFPDVIIEEYDFYKDKAKRLYALGFKKALCGNLGLYKDLIDIGYEVYLDKSFNILNSFSTLFLENEASYLSHELNMGELKNLISNTDRKTMVFVYGRTRLMISRHCIIGSSKGYFKKSCPNACESKIHYIKDRLGEKFLVVTDYYCRSHIYNSKKTIMLEHIKDLLNLNADYWILEFLEEDKDQVESIVYAYKDALLRGINKDFSLSKKAKEILEINKNNITKGHFYRGIL</sequence>
<dbReference type="PANTHER" id="PTHR30217">
    <property type="entry name" value="PEPTIDASE U32 FAMILY"/>
    <property type="match status" value="1"/>
</dbReference>
<dbReference type="GO" id="GO:0006508">
    <property type="term" value="P:proteolysis"/>
    <property type="evidence" value="ECO:0007669"/>
    <property type="project" value="UniProtKB-KW"/>
</dbReference>
<feature type="domain" description="Peptidase U32 collagenase" evidence="1">
    <location>
        <begin position="369"/>
        <end position="483"/>
    </location>
</feature>
<dbReference type="Proteomes" id="UP000242850">
    <property type="component" value="Unassembled WGS sequence"/>
</dbReference>
<keyword evidence="2" id="KW-0645">Protease</keyword>
<accession>A0A1H5U6D9</accession>
<evidence type="ECO:0000313" key="2">
    <source>
        <dbReference type="EMBL" id="SEF70549.1"/>
    </source>
</evidence>